<reference evidence="2" key="1">
    <citation type="submission" date="2023-06" db="EMBL/GenBank/DDBJ databases">
        <authorList>
            <consortium name="Lawrence Berkeley National Laboratory"/>
            <person name="Ahrendt S."/>
            <person name="Sahu N."/>
            <person name="Indic B."/>
            <person name="Wong-Bajracharya J."/>
            <person name="Merenyi Z."/>
            <person name="Ke H.-M."/>
            <person name="Monk M."/>
            <person name="Kocsube S."/>
            <person name="Drula E."/>
            <person name="Lipzen A."/>
            <person name="Balint B."/>
            <person name="Henrissat B."/>
            <person name="Andreopoulos B."/>
            <person name="Martin F.M."/>
            <person name="Harder C.B."/>
            <person name="Rigling D."/>
            <person name="Ford K.L."/>
            <person name="Foster G.D."/>
            <person name="Pangilinan J."/>
            <person name="Papanicolaou A."/>
            <person name="Barry K."/>
            <person name="LaButti K."/>
            <person name="Viragh M."/>
            <person name="Koriabine M."/>
            <person name="Yan M."/>
            <person name="Riley R."/>
            <person name="Champramary S."/>
            <person name="Plett K.L."/>
            <person name="Tsai I.J."/>
            <person name="Slot J."/>
            <person name="Sipos G."/>
            <person name="Plett J."/>
            <person name="Nagy L.G."/>
            <person name="Grigoriev I.V."/>
        </authorList>
    </citation>
    <scope>NUCLEOTIDE SEQUENCE</scope>
    <source>
        <strain evidence="2">CCBAS 213</strain>
    </source>
</reference>
<dbReference type="GeneID" id="85352877"/>
<dbReference type="RefSeq" id="XP_060334906.1">
    <property type="nucleotide sequence ID" value="XM_060469329.1"/>
</dbReference>
<feature type="compositionally biased region" description="Low complexity" evidence="1">
    <location>
        <begin position="285"/>
        <end position="298"/>
    </location>
</feature>
<evidence type="ECO:0000313" key="3">
    <source>
        <dbReference type="Proteomes" id="UP001175211"/>
    </source>
</evidence>
<feature type="region of interest" description="Disordered" evidence="1">
    <location>
        <begin position="204"/>
        <end position="355"/>
    </location>
</feature>
<organism evidence="2 3">
    <name type="scientific">Armillaria tabescens</name>
    <name type="common">Ringless honey mushroom</name>
    <name type="synonym">Agaricus tabescens</name>
    <dbReference type="NCBI Taxonomy" id="1929756"/>
    <lineage>
        <taxon>Eukaryota</taxon>
        <taxon>Fungi</taxon>
        <taxon>Dikarya</taxon>
        <taxon>Basidiomycota</taxon>
        <taxon>Agaricomycotina</taxon>
        <taxon>Agaricomycetes</taxon>
        <taxon>Agaricomycetidae</taxon>
        <taxon>Agaricales</taxon>
        <taxon>Marasmiineae</taxon>
        <taxon>Physalacriaceae</taxon>
        <taxon>Desarmillaria</taxon>
    </lineage>
</organism>
<feature type="compositionally biased region" description="Polar residues" evidence="1">
    <location>
        <begin position="299"/>
        <end position="314"/>
    </location>
</feature>
<name>A0AA39NDH6_ARMTA</name>
<feature type="compositionally biased region" description="Polar residues" evidence="1">
    <location>
        <begin position="336"/>
        <end position="353"/>
    </location>
</feature>
<feature type="compositionally biased region" description="Pro residues" evidence="1">
    <location>
        <begin position="181"/>
        <end position="190"/>
    </location>
</feature>
<feature type="region of interest" description="Disordered" evidence="1">
    <location>
        <begin position="1"/>
        <end position="41"/>
    </location>
</feature>
<comment type="caution">
    <text evidence="2">The sequence shown here is derived from an EMBL/GenBank/DDBJ whole genome shotgun (WGS) entry which is preliminary data.</text>
</comment>
<feature type="compositionally biased region" description="Basic and acidic residues" evidence="1">
    <location>
        <begin position="272"/>
        <end position="284"/>
    </location>
</feature>
<feature type="compositionally biased region" description="Low complexity" evidence="1">
    <location>
        <begin position="1"/>
        <end position="20"/>
    </location>
</feature>
<protein>
    <submittedName>
        <fullName evidence="2">Uncharacterized protein</fullName>
    </submittedName>
</protein>
<accession>A0AA39NDH6</accession>
<proteinExistence type="predicted"/>
<evidence type="ECO:0000313" key="2">
    <source>
        <dbReference type="EMBL" id="KAK0463596.1"/>
    </source>
</evidence>
<dbReference type="AlphaFoldDB" id="A0AA39NDH6"/>
<dbReference type="EMBL" id="JAUEPS010000007">
    <property type="protein sequence ID" value="KAK0463596.1"/>
    <property type="molecule type" value="Genomic_DNA"/>
</dbReference>
<feature type="region of interest" description="Disordered" evidence="1">
    <location>
        <begin position="116"/>
        <end position="192"/>
    </location>
</feature>
<sequence length="482" mass="53210">MTELYLPPISSPASSSLANAIGPPSDYSHGNFHPHLPGDYTNDIIPAPNLHTHPQQFQGMVPQPRSHSQPLPNILYGPPQPLHNAAYDITQAPPLGIYHPPTGFDVQRFERRMGDAPLAGTYPHQGVAYPPSQRPEPQRLPPRGSSNGPYSLPQGHVLPHDHPRTLNPYPPVVRPQHIHPVPLPHQPYPPVNQVRDHQQVSLPHYTSAPPLYTGQQDQDDPPPRNQSSLVEETNGRLPESKEPARKNARVRKVPMPQSLSPFPKRRGPGRPTKAESDARKKASVEELAAAASLEASSSHVQEPSTSDASRQAANASPIIPGIRPIPFKFNIKKDSPQATPTPQQINTPGNLSSVHPELPDGYKDPGMRSYPFKVASNAIGIPRTTVPLDAPAVMDQGELMALLLIREGREYDLNSYPPIDEPFWPSLNRWTVPPLPKTCYKFNVNEIVDDMISDKLFPDPAERLTEEEIEVVATNYLKVCKS</sequence>
<dbReference type="Proteomes" id="UP001175211">
    <property type="component" value="Unassembled WGS sequence"/>
</dbReference>
<gene>
    <name evidence="2" type="ORF">EV420DRAFT_1476301</name>
</gene>
<evidence type="ECO:0000256" key="1">
    <source>
        <dbReference type="SAM" id="MobiDB-lite"/>
    </source>
</evidence>
<keyword evidence="3" id="KW-1185">Reference proteome</keyword>